<dbReference type="STRING" id="1573173.A0A161Y5L3"/>
<keyword evidence="1" id="KW-0479">Metal-binding</keyword>
<feature type="region of interest" description="Disordered" evidence="2">
    <location>
        <begin position="133"/>
        <end position="182"/>
    </location>
</feature>
<dbReference type="AlphaFoldDB" id="A0A161Y5L3"/>
<reference evidence="4 5" key="1">
    <citation type="submission" date="2015-06" db="EMBL/GenBank/DDBJ databases">
        <title>Survival trade-offs in plant roots during colonization by closely related pathogenic and mutualistic fungi.</title>
        <authorList>
            <person name="Hacquard S."/>
            <person name="Kracher B."/>
            <person name="Hiruma K."/>
            <person name="Weinman A."/>
            <person name="Muench P."/>
            <person name="Garrido Oter R."/>
            <person name="Ver Loren van Themaat E."/>
            <person name="Dallerey J.-F."/>
            <person name="Damm U."/>
            <person name="Henrissat B."/>
            <person name="Lespinet O."/>
            <person name="Thon M."/>
            <person name="Kemen E."/>
            <person name="McHardy A.C."/>
            <person name="Schulze-Lefert P."/>
            <person name="O'Connell R.J."/>
        </authorList>
    </citation>
    <scope>NUCLEOTIDE SEQUENCE [LARGE SCALE GENOMIC DNA]</scope>
    <source>
        <strain evidence="4 5">MAFF 238704</strain>
    </source>
</reference>
<dbReference type="PANTHER" id="PTHR38166:SF1">
    <property type="entry name" value="C2H2-TYPE DOMAIN-CONTAINING PROTEIN"/>
    <property type="match status" value="1"/>
</dbReference>
<feature type="region of interest" description="Disordered" evidence="2">
    <location>
        <begin position="283"/>
        <end position="493"/>
    </location>
</feature>
<dbReference type="PROSITE" id="PS50157">
    <property type="entry name" value="ZINC_FINGER_C2H2_2"/>
    <property type="match status" value="1"/>
</dbReference>
<dbReference type="EMBL" id="LFIW01000800">
    <property type="protein sequence ID" value="KZL84752.1"/>
    <property type="molecule type" value="Genomic_DNA"/>
</dbReference>
<feature type="region of interest" description="Disordered" evidence="2">
    <location>
        <begin position="694"/>
        <end position="729"/>
    </location>
</feature>
<feature type="compositionally biased region" description="Polar residues" evidence="2">
    <location>
        <begin position="56"/>
        <end position="68"/>
    </location>
</feature>
<dbReference type="GO" id="GO:0008270">
    <property type="term" value="F:zinc ion binding"/>
    <property type="evidence" value="ECO:0007669"/>
    <property type="project" value="UniProtKB-KW"/>
</dbReference>
<gene>
    <name evidence="4" type="ORF">CI238_10534</name>
</gene>
<feature type="domain" description="C2H2-type" evidence="3">
    <location>
        <begin position="544"/>
        <end position="572"/>
    </location>
</feature>
<protein>
    <recommendedName>
        <fullName evidence="3">C2H2-type domain-containing protein</fullName>
    </recommendedName>
</protein>
<organism evidence="4 5">
    <name type="scientific">Colletotrichum incanum</name>
    <name type="common">Soybean anthracnose fungus</name>
    <dbReference type="NCBI Taxonomy" id="1573173"/>
    <lineage>
        <taxon>Eukaryota</taxon>
        <taxon>Fungi</taxon>
        <taxon>Dikarya</taxon>
        <taxon>Ascomycota</taxon>
        <taxon>Pezizomycotina</taxon>
        <taxon>Sordariomycetes</taxon>
        <taxon>Hypocreomycetidae</taxon>
        <taxon>Glomerellales</taxon>
        <taxon>Glomerellaceae</taxon>
        <taxon>Colletotrichum</taxon>
        <taxon>Colletotrichum spaethianum species complex</taxon>
    </lineage>
</organism>
<evidence type="ECO:0000313" key="5">
    <source>
        <dbReference type="Proteomes" id="UP000076584"/>
    </source>
</evidence>
<accession>A0A161Y5L3</accession>
<evidence type="ECO:0000259" key="3">
    <source>
        <dbReference type="PROSITE" id="PS50157"/>
    </source>
</evidence>
<feature type="compositionally biased region" description="Basic residues" evidence="2">
    <location>
        <begin position="137"/>
        <end position="148"/>
    </location>
</feature>
<evidence type="ECO:0000313" key="4">
    <source>
        <dbReference type="EMBL" id="KZL84752.1"/>
    </source>
</evidence>
<dbReference type="PANTHER" id="PTHR38166">
    <property type="entry name" value="C2H2-TYPE DOMAIN-CONTAINING PROTEIN-RELATED"/>
    <property type="match status" value="1"/>
</dbReference>
<feature type="compositionally biased region" description="Pro residues" evidence="2">
    <location>
        <begin position="351"/>
        <end position="368"/>
    </location>
</feature>
<keyword evidence="1" id="KW-0863">Zinc-finger</keyword>
<feature type="compositionally biased region" description="Basic and acidic residues" evidence="2">
    <location>
        <begin position="169"/>
        <end position="178"/>
    </location>
</feature>
<dbReference type="Proteomes" id="UP000076584">
    <property type="component" value="Unassembled WGS sequence"/>
</dbReference>
<feature type="region of interest" description="Disordered" evidence="2">
    <location>
        <begin position="206"/>
        <end position="257"/>
    </location>
</feature>
<sequence>MSPPPPEKGKHPVTGDAASSDEDSQRRDGSSHTLDVETADAHVGTGEAREEEESLDTTQTQPTPNRPGTRSRLSRFLGRPSSGRQDDNTNGMSLKKKPASAVPSQDDRHHRVQFPSMDLDPAVAETHSAMQLSMNRKTMKKIGSKRRLRNDEITDATSAIAPGPLSNAEAERKYRRSEPSVSKDLGLGAFAPQFLSEMSVEIKAEEMSEPFDQPGKPSPSLMKASRLTITNPKNGKDLDSSSSGAENEKFREVYGPSKKAQRVMVDSVMSSFMNWLDTKLKIKKEDESPEREPPPLGVPPLNSSSRVDPRYFFTPVPVSGNEPCSTVSGIESMLDAPRPSRQICVAFKSARPPPPPAPAPPSSLPAPGAPSRSLGKKRGVVTDSRLFGSQPPDPNALMAAPSSSFSASPANLQLGAPPGRSSAFHVVAAAAPPPKKRNARSSQGAQAGIVSAGSRAKRPNKHDRSTDGNIEEEEGNSDGDGNRPPRAKLSKVHEDRVNGAKLACPFFKHNPRKYKTQRPCCGPGWDHVHRIKEHIYRKHSLPKFSCPRCSQPFETQTDLQAHARSADACEVREPEVLDGLTQDQEKRLRSRKKTSTKELTEAEKWTQMYSIIFPDVREREIPSPYYNTEDADTSLGGYEDYLRRQLPPLVRRQLEKEVDREFSFVEEGLKQKVIDIARNLQLTLFKGYQQLENQERGVQHPPSFDASDSRTDGSTFSAPDTSPSTMTTGGTTPEFPDPLEIFSDHVFPDLDFNLLSEVSYTEQPQQQQLKDPSFAFEFMQPFNTQQPDTIQPGMELVDGQQFYYGLDGYQDSQGYMRDSESLGYVP</sequence>
<feature type="region of interest" description="Disordered" evidence="2">
    <location>
        <begin position="1"/>
        <end position="109"/>
    </location>
</feature>
<keyword evidence="5" id="KW-1185">Reference proteome</keyword>
<evidence type="ECO:0000256" key="2">
    <source>
        <dbReference type="SAM" id="MobiDB-lite"/>
    </source>
</evidence>
<evidence type="ECO:0000256" key="1">
    <source>
        <dbReference type="PROSITE-ProRule" id="PRU00042"/>
    </source>
</evidence>
<keyword evidence="1" id="KW-0862">Zinc</keyword>
<feature type="compositionally biased region" description="Low complexity" evidence="2">
    <location>
        <begin position="399"/>
        <end position="410"/>
    </location>
</feature>
<comment type="caution">
    <text evidence="4">The sequence shown here is derived from an EMBL/GenBank/DDBJ whole genome shotgun (WGS) entry which is preliminary data.</text>
</comment>
<feature type="compositionally biased region" description="Basic and acidic residues" evidence="2">
    <location>
        <begin position="283"/>
        <end position="293"/>
    </location>
</feature>
<dbReference type="InterPro" id="IPR013087">
    <property type="entry name" value="Znf_C2H2_type"/>
</dbReference>
<name>A0A161Y5L3_COLIC</name>
<proteinExistence type="predicted"/>